<feature type="domain" description="Protein kinase" evidence="10">
    <location>
        <begin position="32"/>
        <end position="228"/>
    </location>
</feature>
<dbReference type="GO" id="GO:0004674">
    <property type="term" value="F:protein serine/threonine kinase activity"/>
    <property type="evidence" value="ECO:0007669"/>
    <property type="project" value="UniProtKB-KW"/>
</dbReference>
<dbReference type="GO" id="GO:0005816">
    <property type="term" value="C:spindle pole body"/>
    <property type="evidence" value="ECO:0007669"/>
    <property type="project" value="TreeGrafter"/>
</dbReference>
<dbReference type="SUPFAM" id="SSF56112">
    <property type="entry name" value="Protein kinase-like (PK-like)"/>
    <property type="match status" value="1"/>
</dbReference>
<dbReference type="InterPro" id="IPR008271">
    <property type="entry name" value="Ser/Thr_kinase_AS"/>
</dbReference>
<proteinExistence type="inferred from homology"/>
<dbReference type="PROSITE" id="PS00107">
    <property type="entry name" value="PROTEIN_KINASE_ATP"/>
    <property type="match status" value="1"/>
</dbReference>
<dbReference type="InterPro" id="IPR000719">
    <property type="entry name" value="Prot_kinase_dom"/>
</dbReference>
<dbReference type="FunFam" id="3.30.200.20:FF:000091">
    <property type="entry name" value="Serine/threonine-protein kinase PLK"/>
    <property type="match status" value="1"/>
</dbReference>
<evidence type="ECO:0000256" key="7">
    <source>
        <dbReference type="PROSITE-ProRule" id="PRU10141"/>
    </source>
</evidence>
<comment type="similarity">
    <text evidence="8">Belongs to the protein kinase superfamily.</text>
</comment>
<evidence type="ECO:0000256" key="9">
    <source>
        <dbReference type="SAM" id="MobiDB-lite"/>
    </source>
</evidence>
<evidence type="ECO:0000256" key="8">
    <source>
        <dbReference type="RuleBase" id="RU000304"/>
    </source>
</evidence>
<dbReference type="AlphaFoldDB" id="A0A4T0Q4U9"/>
<dbReference type="GO" id="GO:0005737">
    <property type="term" value="C:cytoplasm"/>
    <property type="evidence" value="ECO:0007669"/>
    <property type="project" value="TreeGrafter"/>
</dbReference>
<dbReference type="InterPro" id="IPR011009">
    <property type="entry name" value="Kinase-like_dom_sf"/>
</dbReference>
<evidence type="ECO:0000313" key="11">
    <source>
        <dbReference type="EMBL" id="TIC70072.1"/>
    </source>
</evidence>
<evidence type="ECO:0000256" key="3">
    <source>
        <dbReference type="ARBA" id="ARBA00022737"/>
    </source>
</evidence>
<dbReference type="PROSITE" id="PS00108">
    <property type="entry name" value="PROTEIN_KINASE_ST"/>
    <property type="match status" value="1"/>
</dbReference>
<organism evidence="11 12">
    <name type="scientific">Wallemia mellicola</name>
    <dbReference type="NCBI Taxonomy" id="1708541"/>
    <lineage>
        <taxon>Eukaryota</taxon>
        <taxon>Fungi</taxon>
        <taxon>Dikarya</taxon>
        <taxon>Basidiomycota</taxon>
        <taxon>Wallemiomycotina</taxon>
        <taxon>Wallemiomycetes</taxon>
        <taxon>Wallemiales</taxon>
        <taxon>Wallemiaceae</taxon>
        <taxon>Wallemia</taxon>
    </lineage>
</organism>
<dbReference type="FunFam" id="1.10.510.10:FF:000571">
    <property type="entry name" value="Maternal embryonic leucine zipper kinase"/>
    <property type="match status" value="1"/>
</dbReference>
<dbReference type="GO" id="GO:0000776">
    <property type="term" value="C:kinetochore"/>
    <property type="evidence" value="ECO:0007669"/>
    <property type="project" value="TreeGrafter"/>
</dbReference>
<dbReference type="Gene3D" id="1.10.510.10">
    <property type="entry name" value="Transferase(Phosphotransferase) domain 1"/>
    <property type="match status" value="1"/>
</dbReference>
<dbReference type="GO" id="GO:0005524">
    <property type="term" value="F:ATP binding"/>
    <property type="evidence" value="ECO:0007669"/>
    <property type="project" value="UniProtKB-UniRule"/>
</dbReference>
<feature type="binding site" evidence="7">
    <location>
        <position position="60"/>
    </location>
    <ligand>
        <name>ATP</name>
        <dbReference type="ChEBI" id="CHEBI:30616"/>
    </ligand>
</feature>
<dbReference type="InterPro" id="IPR017441">
    <property type="entry name" value="Protein_kinase_ATP_BS"/>
</dbReference>
<name>A0A4T0Q4U9_9BASI</name>
<dbReference type="PROSITE" id="PS50011">
    <property type="entry name" value="PROTEIN_KINASE_DOM"/>
    <property type="match status" value="1"/>
</dbReference>
<dbReference type="GO" id="GO:0005634">
    <property type="term" value="C:nucleus"/>
    <property type="evidence" value="ECO:0007669"/>
    <property type="project" value="TreeGrafter"/>
</dbReference>
<dbReference type="GO" id="GO:0000922">
    <property type="term" value="C:spindle pole"/>
    <property type="evidence" value="ECO:0007669"/>
    <property type="project" value="TreeGrafter"/>
</dbReference>
<reference evidence="11 12" key="1">
    <citation type="submission" date="2019-03" db="EMBL/GenBank/DDBJ databases">
        <title>Sequencing 25 genomes of Wallemia mellicola.</title>
        <authorList>
            <person name="Gostincar C."/>
        </authorList>
    </citation>
    <scope>NUCLEOTIDE SEQUENCE [LARGE SCALE GENOMIC DNA]</scope>
    <source>
        <strain evidence="11 12">EXF-757</strain>
    </source>
</reference>
<keyword evidence="1 8" id="KW-0723">Serine/threonine-protein kinase</keyword>
<evidence type="ECO:0000256" key="2">
    <source>
        <dbReference type="ARBA" id="ARBA00022679"/>
    </source>
</evidence>
<evidence type="ECO:0000313" key="12">
    <source>
        <dbReference type="Proteomes" id="UP000310708"/>
    </source>
</evidence>
<protein>
    <submittedName>
        <fullName evidence="11">Pkinase-domain-containing protein</fullName>
    </submittedName>
</protein>
<dbReference type="Pfam" id="PF00069">
    <property type="entry name" value="Pkinase"/>
    <property type="match status" value="1"/>
</dbReference>
<dbReference type="Gene3D" id="3.30.200.20">
    <property type="entry name" value="Phosphorylase Kinase, domain 1"/>
    <property type="match status" value="1"/>
</dbReference>
<gene>
    <name evidence="11" type="ORF">E3Q01_00191</name>
</gene>
<keyword evidence="6 7" id="KW-0067">ATP-binding</keyword>
<comment type="caution">
    <text evidence="11">The sequence shown here is derived from an EMBL/GenBank/DDBJ whole genome shotgun (WGS) entry which is preliminary data.</text>
</comment>
<evidence type="ECO:0000256" key="5">
    <source>
        <dbReference type="ARBA" id="ARBA00022777"/>
    </source>
</evidence>
<dbReference type="EMBL" id="SPRX01000001">
    <property type="protein sequence ID" value="TIC70072.1"/>
    <property type="molecule type" value="Genomic_DNA"/>
</dbReference>
<dbReference type="PANTHER" id="PTHR24345">
    <property type="entry name" value="SERINE/THREONINE-PROTEIN KINASE PLK"/>
    <property type="match status" value="1"/>
</dbReference>
<dbReference type="SMART" id="SM00220">
    <property type="entry name" value="S_TKc"/>
    <property type="match status" value="1"/>
</dbReference>
<keyword evidence="3" id="KW-0677">Repeat</keyword>
<keyword evidence="4 7" id="KW-0547">Nucleotide-binding</keyword>
<keyword evidence="5 11" id="KW-0418">Kinase</keyword>
<evidence type="ECO:0000256" key="4">
    <source>
        <dbReference type="ARBA" id="ARBA00022741"/>
    </source>
</evidence>
<feature type="region of interest" description="Disordered" evidence="9">
    <location>
        <begin position="1"/>
        <end position="31"/>
    </location>
</feature>
<sequence length="228" mass="26088">MKSPPRPKSTKLSETCPPPPETIHDKKRGKSYERHGLLGEGGFARVYEVEDERGYRLAIKTISKSALQSKKNRTKLYAEIKLHKALSHPNIVGFEECFEDDENVYMLMELCKSGNMMDLLRSRKRYTAPETRFFLVQLIGACQYMHEHSVIHRDLKLGNLFLDEFMNVKVGDFGLAALIEREGERKNKNTDCLRTICGTPNYIAPEVLFDTSNGHSFEVDVWSIGVIM</sequence>
<evidence type="ECO:0000256" key="1">
    <source>
        <dbReference type="ARBA" id="ARBA00022527"/>
    </source>
</evidence>
<evidence type="ECO:0000256" key="6">
    <source>
        <dbReference type="ARBA" id="ARBA00022840"/>
    </source>
</evidence>
<dbReference type="PANTHER" id="PTHR24345:SF0">
    <property type="entry name" value="CELL CYCLE SERINE_THREONINE-PROTEIN KINASE CDC5_MSD2"/>
    <property type="match status" value="1"/>
</dbReference>
<keyword evidence="2" id="KW-0808">Transferase</keyword>
<accession>A0A4T0Q4U9</accession>
<dbReference type="Proteomes" id="UP000310708">
    <property type="component" value="Unassembled WGS sequence"/>
</dbReference>
<dbReference type="GO" id="GO:0007052">
    <property type="term" value="P:mitotic spindle organization"/>
    <property type="evidence" value="ECO:0007669"/>
    <property type="project" value="TreeGrafter"/>
</dbReference>
<evidence type="ECO:0000259" key="10">
    <source>
        <dbReference type="PROSITE" id="PS50011"/>
    </source>
</evidence>